<reference evidence="2" key="2">
    <citation type="submission" date="2023-01" db="EMBL/GenBank/DDBJ databases">
        <title>Draft genome sequence of Portibacter lacus strain NBRC 108769.</title>
        <authorList>
            <person name="Sun Q."/>
            <person name="Mori K."/>
        </authorList>
    </citation>
    <scope>NUCLEOTIDE SEQUENCE</scope>
    <source>
        <strain evidence="2">NBRC 108769</strain>
    </source>
</reference>
<sequence>MVKNSLYILGFILSHFLLIGQNTIAEGFYDEQVSVGFINPVGIEFDEDGIGYLWEKVGKVYAINDGNEKSVILDISEEVGSWGDHGLTGFGLDPSFKENGYIYLAYTVDPYYLYNYGTAEYNPDSTILKNATIGRVSRFTLDLSNYPYQVISNSKKILVGKDKTDGFPILADFHGIGSLTFGNDGSLFVGCGDSGLDNEPGVTYHTEQAIRKGIIDSTMLIGSYRAQSLHSLNGKLIRVDKYTGDGLSSNPFYNAENPRSPQSRIWALGLRNPFNFVHIPGTGGHNQDLGVPGVLLVGDVGSSFWEEFNLIDEKGLNLGWPVYEGHHNSWPYGFYKTQNPHAPNLSFEEGNCERPFYMFEELIKQENALDQYEFKNPCVDSLSIPLEIPTFANHRPIMYYNNISWNQPLRTFIPGFDETGKAIEIAVDSTGISPAIEGYSAIPGDWYDEGNFPDSLNHSLIASDFSGWIKFIKLDQEYSLEKIIDLRSDVKGIVNVTLNKNDGCIYYVNIATGELHRICYGGNPPPVAIAKADTIYGNGELTVQFSAAESYDPNQLPIKVHWDFNDGSESSLLEPTHTYTSSSDRPLKYIALLTVTDSLGASSTDSIAISLNNSPPEVKIVSPGHNTKYAVNGYNRLDLKAMVNDLEEENIDLNYTWQIHLHHNLHYHSEEPVNLHQYSSTIEPVGCGELDKFWYRITLNVKDQYGLEGHDEVIIEPNCSEYVDVNWRRFYSNGNDIYLNWVLKQPEQISKIIVQKINNAGQISDIGSTVNSTFTDLSPLIGENRYRLKMYTGEHSYFYSIENTIDFPLNKPLNIFPNPNPESIFNLILDQHLDEEVDVSVFSMDGVKIFNKKITELQNRNLEMELNLLDIPAGTYFLFLQNGDRLIQEKIQILR</sequence>
<evidence type="ECO:0000313" key="3">
    <source>
        <dbReference type="Proteomes" id="UP001156666"/>
    </source>
</evidence>
<dbReference type="Gene3D" id="2.60.40.10">
    <property type="entry name" value="Immunoglobulins"/>
    <property type="match status" value="1"/>
</dbReference>
<comment type="caution">
    <text evidence="2">The sequence shown here is derived from an EMBL/GenBank/DDBJ whole genome shotgun (WGS) entry which is preliminary data.</text>
</comment>
<keyword evidence="3" id="KW-1185">Reference proteome</keyword>
<dbReference type="PANTHER" id="PTHR19328">
    <property type="entry name" value="HEDGEHOG-INTERACTING PROTEIN"/>
    <property type="match status" value="1"/>
</dbReference>
<reference evidence="2" key="1">
    <citation type="journal article" date="2014" name="Int. J. Syst. Evol. Microbiol.">
        <title>Complete genome sequence of Corynebacterium casei LMG S-19264T (=DSM 44701T), isolated from a smear-ripened cheese.</title>
        <authorList>
            <consortium name="US DOE Joint Genome Institute (JGI-PGF)"/>
            <person name="Walter F."/>
            <person name="Albersmeier A."/>
            <person name="Kalinowski J."/>
            <person name="Ruckert C."/>
        </authorList>
    </citation>
    <scope>NUCLEOTIDE SEQUENCE</scope>
    <source>
        <strain evidence="2">NBRC 108769</strain>
    </source>
</reference>
<evidence type="ECO:0000313" key="2">
    <source>
        <dbReference type="EMBL" id="GLR19400.1"/>
    </source>
</evidence>
<dbReference type="SUPFAM" id="SSF49299">
    <property type="entry name" value="PKD domain"/>
    <property type="match status" value="1"/>
</dbReference>
<dbReference type="InterPro" id="IPR000601">
    <property type="entry name" value="PKD_dom"/>
</dbReference>
<dbReference type="InterPro" id="IPR022409">
    <property type="entry name" value="PKD/Chitinase_dom"/>
</dbReference>
<dbReference type="InterPro" id="IPR012938">
    <property type="entry name" value="Glc/Sorbosone_DH"/>
</dbReference>
<dbReference type="CDD" id="cd00146">
    <property type="entry name" value="PKD"/>
    <property type="match status" value="1"/>
</dbReference>
<dbReference type="SUPFAM" id="SSF50952">
    <property type="entry name" value="Soluble quinoprotein glucose dehydrogenase"/>
    <property type="match status" value="1"/>
</dbReference>
<dbReference type="NCBIfam" id="TIGR04183">
    <property type="entry name" value="Por_Secre_tail"/>
    <property type="match status" value="1"/>
</dbReference>
<protein>
    <recommendedName>
        <fullName evidence="1">PKD domain-containing protein</fullName>
    </recommendedName>
</protein>
<dbReference type="Gene3D" id="2.120.10.30">
    <property type="entry name" value="TolB, C-terminal domain"/>
    <property type="match status" value="1"/>
</dbReference>
<dbReference type="Pfam" id="PF18911">
    <property type="entry name" value="PKD_4"/>
    <property type="match status" value="1"/>
</dbReference>
<dbReference type="Pfam" id="PF07995">
    <property type="entry name" value="GSDH"/>
    <property type="match status" value="1"/>
</dbReference>
<dbReference type="Pfam" id="PF18962">
    <property type="entry name" value="Por_Secre_tail"/>
    <property type="match status" value="1"/>
</dbReference>
<accession>A0AA37SX93</accession>
<dbReference type="PROSITE" id="PS50093">
    <property type="entry name" value="PKD"/>
    <property type="match status" value="1"/>
</dbReference>
<gene>
    <name evidence="2" type="ORF">GCM10007940_40160</name>
</gene>
<organism evidence="2 3">
    <name type="scientific">Portibacter lacus</name>
    <dbReference type="NCBI Taxonomy" id="1099794"/>
    <lineage>
        <taxon>Bacteria</taxon>
        <taxon>Pseudomonadati</taxon>
        <taxon>Bacteroidota</taxon>
        <taxon>Saprospiria</taxon>
        <taxon>Saprospirales</taxon>
        <taxon>Haliscomenobacteraceae</taxon>
        <taxon>Portibacter</taxon>
    </lineage>
</organism>
<dbReference type="InterPro" id="IPR026444">
    <property type="entry name" value="Secre_tail"/>
</dbReference>
<dbReference type="AlphaFoldDB" id="A0AA37SX93"/>
<dbReference type="InterPro" id="IPR011042">
    <property type="entry name" value="6-blade_b-propeller_TolB-like"/>
</dbReference>
<dbReference type="EMBL" id="BSOH01000027">
    <property type="protein sequence ID" value="GLR19400.1"/>
    <property type="molecule type" value="Genomic_DNA"/>
</dbReference>
<proteinExistence type="predicted"/>
<dbReference type="InterPro" id="IPR013783">
    <property type="entry name" value="Ig-like_fold"/>
</dbReference>
<name>A0AA37SX93_9BACT</name>
<dbReference type="SMART" id="SM00089">
    <property type="entry name" value="PKD"/>
    <property type="match status" value="1"/>
</dbReference>
<dbReference type="InterPro" id="IPR035986">
    <property type="entry name" value="PKD_dom_sf"/>
</dbReference>
<dbReference type="InterPro" id="IPR011041">
    <property type="entry name" value="Quinoprot_gluc/sorb_DH_b-prop"/>
</dbReference>
<dbReference type="Proteomes" id="UP001156666">
    <property type="component" value="Unassembled WGS sequence"/>
</dbReference>
<dbReference type="PANTHER" id="PTHR19328:SF13">
    <property type="entry name" value="HIPL1 PROTEIN"/>
    <property type="match status" value="1"/>
</dbReference>
<feature type="domain" description="PKD" evidence="1">
    <location>
        <begin position="526"/>
        <end position="591"/>
    </location>
</feature>
<evidence type="ECO:0000259" key="1">
    <source>
        <dbReference type="PROSITE" id="PS50093"/>
    </source>
</evidence>